<organism evidence="1 2">
    <name type="scientific">Actinomadura fulvescens</name>
    <dbReference type="NCBI Taxonomy" id="46160"/>
    <lineage>
        <taxon>Bacteria</taxon>
        <taxon>Bacillati</taxon>
        <taxon>Actinomycetota</taxon>
        <taxon>Actinomycetes</taxon>
        <taxon>Streptosporangiales</taxon>
        <taxon>Thermomonosporaceae</taxon>
        <taxon>Actinomadura</taxon>
    </lineage>
</organism>
<proteinExistence type="predicted"/>
<evidence type="ECO:0000313" key="2">
    <source>
        <dbReference type="Proteomes" id="UP001501509"/>
    </source>
</evidence>
<gene>
    <name evidence="1" type="ORF">GCM10010411_63090</name>
</gene>
<reference evidence="1 2" key="1">
    <citation type="journal article" date="2019" name="Int. J. Syst. Evol. Microbiol.">
        <title>The Global Catalogue of Microorganisms (GCM) 10K type strain sequencing project: providing services to taxonomists for standard genome sequencing and annotation.</title>
        <authorList>
            <consortium name="The Broad Institute Genomics Platform"/>
            <consortium name="The Broad Institute Genome Sequencing Center for Infectious Disease"/>
            <person name="Wu L."/>
            <person name="Ma J."/>
        </authorList>
    </citation>
    <scope>NUCLEOTIDE SEQUENCE [LARGE SCALE GENOMIC DNA]</scope>
    <source>
        <strain evidence="1 2">JCM 6833</strain>
    </source>
</reference>
<name>A0ABN3Q6X0_9ACTN</name>
<comment type="caution">
    <text evidence="1">The sequence shown here is derived from an EMBL/GenBank/DDBJ whole genome shotgun (WGS) entry which is preliminary data.</text>
</comment>
<protein>
    <submittedName>
        <fullName evidence="1">Uncharacterized protein</fullName>
    </submittedName>
</protein>
<dbReference type="EMBL" id="BAAATD010000009">
    <property type="protein sequence ID" value="GAA2618887.1"/>
    <property type="molecule type" value="Genomic_DNA"/>
</dbReference>
<accession>A0ABN3Q6X0</accession>
<sequence>MIALVVLLVVLGVGFLAGRLYEGARTGGTVDLLAENTHLQRIADEHAVCVALDTITREGEQ</sequence>
<evidence type="ECO:0000313" key="1">
    <source>
        <dbReference type="EMBL" id="GAA2618887.1"/>
    </source>
</evidence>
<keyword evidence="2" id="KW-1185">Reference proteome</keyword>
<dbReference type="RefSeq" id="WP_344546122.1">
    <property type="nucleotide sequence ID" value="NZ_BAAATD010000009.1"/>
</dbReference>
<dbReference type="Proteomes" id="UP001501509">
    <property type="component" value="Unassembled WGS sequence"/>
</dbReference>